<dbReference type="Pfam" id="PF13966">
    <property type="entry name" value="zf-RVT"/>
    <property type="match status" value="1"/>
</dbReference>
<evidence type="ECO:0000256" key="1">
    <source>
        <dbReference type="SAM" id="Phobius"/>
    </source>
</evidence>
<dbReference type="Proteomes" id="UP000322667">
    <property type="component" value="Chromosome D10"/>
</dbReference>
<proteinExistence type="predicted"/>
<organism evidence="3 4">
    <name type="scientific">Gossypium tomentosum</name>
    <name type="common">Hawaiian cotton</name>
    <name type="synonym">Gossypium sandvicense</name>
    <dbReference type="NCBI Taxonomy" id="34277"/>
    <lineage>
        <taxon>Eukaryota</taxon>
        <taxon>Viridiplantae</taxon>
        <taxon>Streptophyta</taxon>
        <taxon>Embryophyta</taxon>
        <taxon>Tracheophyta</taxon>
        <taxon>Spermatophyta</taxon>
        <taxon>Magnoliopsida</taxon>
        <taxon>eudicotyledons</taxon>
        <taxon>Gunneridae</taxon>
        <taxon>Pentapetalae</taxon>
        <taxon>rosids</taxon>
        <taxon>malvids</taxon>
        <taxon>Malvales</taxon>
        <taxon>Malvaceae</taxon>
        <taxon>Malvoideae</taxon>
        <taxon>Gossypium</taxon>
    </lineage>
</organism>
<protein>
    <recommendedName>
        <fullName evidence="2">Reverse transcriptase zinc-binding domain-containing protein</fullName>
    </recommendedName>
</protein>
<gene>
    <name evidence="3" type="ORF">ES332_D10G130000v1</name>
</gene>
<evidence type="ECO:0000259" key="2">
    <source>
        <dbReference type="Pfam" id="PF13966"/>
    </source>
</evidence>
<keyword evidence="4" id="KW-1185">Reference proteome</keyword>
<keyword evidence="1" id="KW-0812">Transmembrane</keyword>
<dbReference type="AlphaFoldDB" id="A0A5D2J4A6"/>
<feature type="transmembrane region" description="Helical" evidence="1">
    <location>
        <begin position="54"/>
        <end position="71"/>
    </location>
</feature>
<accession>A0A5D2J4A6</accession>
<dbReference type="EMBL" id="CM017632">
    <property type="protein sequence ID" value="TYH49352.1"/>
    <property type="molecule type" value="Genomic_DNA"/>
</dbReference>
<keyword evidence="1" id="KW-1133">Transmembrane helix</keyword>
<keyword evidence="1" id="KW-0472">Membrane</keyword>
<evidence type="ECO:0000313" key="3">
    <source>
        <dbReference type="EMBL" id="TYH49352.1"/>
    </source>
</evidence>
<sequence>MVIMCFPTKDFLISRGLHLDTLSYDCPWCDREMESANHLFFACKYVTRFWHPKNLWLIAISLSCWTMWFFWNNKVFNMISTNLDTMFYHSKMRAFMWARPVHEDCQFLEGYWWYWPTKCSSSRSMAKNSTCHCEPPLPKWMKFNVAGVVLEDETSCGGVLGDDKKVACALFSRWIEARGLEMEKIMAIKTTLYMYIGSSRKAHVPLVIEFCSCVPSEWLTNRNYRLWSLRKLFLDIGCGSNQLAQFQFVYIHRQSNGMEDALVKPSISRSSFFKA</sequence>
<evidence type="ECO:0000313" key="4">
    <source>
        <dbReference type="Proteomes" id="UP000322667"/>
    </source>
</evidence>
<name>A0A5D2J4A6_GOSTO</name>
<reference evidence="3 4" key="1">
    <citation type="submission" date="2019-07" db="EMBL/GenBank/DDBJ databases">
        <title>WGS assembly of Gossypium tomentosum.</title>
        <authorList>
            <person name="Chen Z.J."/>
            <person name="Sreedasyam A."/>
            <person name="Ando A."/>
            <person name="Song Q."/>
            <person name="De L."/>
            <person name="Hulse-Kemp A."/>
            <person name="Ding M."/>
            <person name="Ye W."/>
            <person name="Kirkbride R."/>
            <person name="Jenkins J."/>
            <person name="Plott C."/>
            <person name="Lovell J."/>
            <person name="Lin Y.-M."/>
            <person name="Vaughn R."/>
            <person name="Liu B."/>
            <person name="Li W."/>
            <person name="Simpson S."/>
            <person name="Scheffler B."/>
            <person name="Saski C."/>
            <person name="Grover C."/>
            <person name="Hu G."/>
            <person name="Conover J."/>
            <person name="Carlson J."/>
            <person name="Shu S."/>
            <person name="Boston L."/>
            <person name="Williams M."/>
            <person name="Peterson D."/>
            <person name="Mcgee K."/>
            <person name="Jones D."/>
            <person name="Wendel J."/>
            <person name="Stelly D."/>
            <person name="Grimwood J."/>
            <person name="Schmutz J."/>
        </authorList>
    </citation>
    <scope>NUCLEOTIDE SEQUENCE [LARGE SCALE GENOMIC DNA]</scope>
    <source>
        <strain evidence="3">7179.01</strain>
    </source>
</reference>
<feature type="domain" description="Reverse transcriptase zinc-binding" evidence="2">
    <location>
        <begin position="5"/>
        <end position="50"/>
    </location>
</feature>
<dbReference type="InterPro" id="IPR026960">
    <property type="entry name" value="RVT-Znf"/>
</dbReference>